<protein>
    <submittedName>
        <fullName evidence="9">Putative transcriptional regulatory protein</fullName>
    </submittedName>
</protein>
<dbReference type="InterPro" id="IPR001867">
    <property type="entry name" value="OmpR/PhoB-type_DNA-bd"/>
</dbReference>
<dbReference type="GO" id="GO:0000160">
    <property type="term" value="P:phosphorelay signal transduction system"/>
    <property type="evidence" value="ECO:0007669"/>
    <property type="project" value="UniProtKB-KW"/>
</dbReference>
<dbReference type="Pfam" id="PF03704">
    <property type="entry name" value="BTAD"/>
    <property type="match status" value="1"/>
</dbReference>
<name>E2Q8B9_STRCL</name>
<dbReference type="InterPro" id="IPR027417">
    <property type="entry name" value="P-loop_NTPase"/>
</dbReference>
<dbReference type="InterPro" id="IPR041664">
    <property type="entry name" value="AAA_16"/>
</dbReference>
<feature type="region of interest" description="Disordered" evidence="7">
    <location>
        <begin position="662"/>
        <end position="695"/>
    </location>
</feature>
<comment type="similarity">
    <text evidence="1">Belongs to the AfsR/DnrI/RedD regulatory family.</text>
</comment>
<keyword evidence="3" id="KW-0805">Transcription regulation</keyword>
<dbReference type="SMART" id="SM01043">
    <property type="entry name" value="BTAD"/>
    <property type="match status" value="1"/>
</dbReference>
<keyword evidence="5" id="KW-0804">Transcription</keyword>
<dbReference type="Gene3D" id="1.10.10.10">
    <property type="entry name" value="Winged helix-like DNA-binding domain superfamily/Winged helix DNA-binding domain"/>
    <property type="match status" value="1"/>
</dbReference>
<dbReference type="KEGG" id="sclf:BB341_25925"/>
<evidence type="ECO:0000256" key="3">
    <source>
        <dbReference type="ARBA" id="ARBA00023015"/>
    </source>
</evidence>
<reference evidence="9 10" key="1">
    <citation type="journal article" date="2010" name="Genome Biol. Evol.">
        <title>The sequence of a 1.8-mb bacterial linear plasmid reveals a rich evolutionary reservoir of secondary metabolic pathways.</title>
        <authorList>
            <person name="Medema M.H."/>
            <person name="Trefzer A."/>
            <person name="Kovalchuk A."/>
            <person name="van den Berg M."/>
            <person name="Mueller U."/>
            <person name="Heijne W."/>
            <person name="Wu L."/>
            <person name="Alam M.T."/>
            <person name="Ronning C.M."/>
            <person name="Nierman W.C."/>
            <person name="Bovenberg R.A.L."/>
            <person name="Breitling R."/>
            <person name="Takano E."/>
        </authorList>
    </citation>
    <scope>NUCLEOTIDE SEQUENCE [LARGE SCALE GENOMIC DNA]</scope>
    <source>
        <strain evidence="10">ATCC 27064 / DSM 738 / JCM 4710 / NBRC 13307 / NCIMB 12785 / NRRL 3585 / VKM Ac-602</strain>
    </source>
</reference>
<dbReference type="GO" id="GO:0006355">
    <property type="term" value="P:regulation of DNA-templated transcription"/>
    <property type="evidence" value="ECO:0007669"/>
    <property type="project" value="InterPro"/>
</dbReference>
<evidence type="ECO:0000256" key="2">
    <source>
        <dbReference type="ARBA" id="ARBA00023012"/>
    </source>
</evidence>
<gene>
    <name evidence="9" type="ORF">SCLAV_0375</name>
</gene>
<dbReference type="RefSeq" id="WP_003959483.1">
    <property type="nucleotide sequence ID" value="NZ_CP016559.1"/>
</dbReference>
<dbReference type="PANTHER" id="PTHR35807:SF1">
    <property type="entry name" value="TRANSCRIPTIONAL REGULATOR REDD"/>
    <property type="match status" value="1"/>
</dbReference>
<dbReference type="SMART" id="SM00862">
    <property type="entry name" value="Trans_reg_C"/>
    <property type="match status" value="1"/>
</dbReference>
<dbReference type="eggNOG" id="COG3267">
    <property type="taxonomic scope" value="Bacteria"/>
</dbReference>
<sequence length="695" mass="72944">MGTVDTQDSSLMWFSLLGPVEVSRGATTLDLGPRQRRVLLTRLLIQDGRPVSLGEICRDLWESDQPTAAASSVRAHVSRLRSALDPGRQGRSAVLVSSRAGYALHVPREARDTAVFEESVVAARAALHEGRLDRARRRIDRALGLWRGPALGEAADHAFALREKTRLNAALQDARELQVTILIKQADTDRAVPVATRLTVDAPLRETSWALLMRALYAAGRPVESLRQYERFRSMLARELGLDPSPGLRDLHTAVLRHDTGILGPVLGAPGPHRLATAAASPQASAELPLVGRAEETAQLDGVLRTVAAGGSQWAVVLGEAGSGKTRLLTELAARAADSGLSVVRVPGGRPGSAGHGAVPSCPVVRLLDALRGRESGGNGRPGAPAAAYDARAAPDPDPVEALARELGRAPVLCLLDDLDGVAPEGCARLQRLAGLLRDTPAALVCALRDSGAPQVSGLLADLARRGTIWLHLEPLAADDVAGLLTARGEDPAEAEALHRRAAGNPFVLAELLRLAPGRRTGPGARVPTAVGTIVHDRLAGLPPEARSVLTHTAVDGGRLDLGLLAGVPGMVPERLPALVDDAVTAGLLVWHPDRGDPLAGHYRLPELVHEVVLGTLTPSGRQLLHAALARALNGRDGADRARLAGHLRAAGPLAPVPVPVPMPVQSTVPAATAPDSVPAPTGPPQPRDTDRNEH</sequence>
<dbReference type="CDD" id="cd15831">
    <property type="entry name" value="BTAD"/>
    <property type="match status" value="1"/>
</dbReference>
<evidence type="ECO:0000259" key="8">
    <source>
        <dbReference type="PROSITE" id="PS51755"/>
    </source>
</evidence>
<dbReference type="SUPFAM" id="SSF52540">
    <property type="entry name" value="P-loop containing nucleoside triphosphate hydrolases"/>
    <property type="match status" value="1"/>
</dbReference>
<dbReference type="Pfam" id="PF00486">
    <property type="entry name" value="Trans_reg_C"/>
    <property type="match status" value="1"/>
</dbReference>
<feature type="domain" description="OmpR/PhoB-type" evidence="8">
    <location>
        <begin position="1"/>
        <end position="106"/>
    </location>
</feature>
<feature type="region of interest" description="Disordered" evidence="7">
    <location>
        <begin position="374"/>
        <end position="393"/>
    </location>
</feature>
<evidence type="ECO:0000256" key="1">
    <source>
        <dbReference type="ARBA" id="ARBA00005820"/>
    </source>
</evidence>
<accession>E2Q8B9</accession>
<dbReference type="SUPFAM" id="SSF46894">
    <property type="entry name" value="C-terminal effector domain of the bipartite response regulators"/>
    <property type="match status" value="1"/>
</dbReference>
<evidence type="ECO:0000256" key="5">
    <source>
        <dbReference type="ARBA" id="ARBA00023163"/>
    </source>
</evidence>
<dbReference type="InterPro" id="IPR051677">
    <property type="entry name" value="AfsR-DnrI-RedD_regulator"/>
</dbReference>
<dbReference type="Pfam" id="PF13191">
    <property type="entry name" value="AAA_16"/>
    <property type="match status" value="1"/>
</dbReference>
<dbReference type="PROSITE" id="PS51755">
    <property type="entry name" value="OMPR_PHOB"/>
    <property type="match status" value="1"/>
</dbReference>
<evidence type="ECO:0000256" key="6">
    <source>
        <dbReference type="PROSITE-ProRule" id="PRU01091"/>
    </source>
</evidence>
<dbReference type="Gene3D" id="1.25.40.10">
    <property type="entry name" value="Tetratricopeptide repeat domain"/>
    <property type="match status" value="1"/>
</dbReference>
<dbReference type="GO" id="GO:0003677">
    <property type="term" value="F:DNA binding"/>
    <property type="evidence" value="ECO:0007669"/>
    <property type="project" value="UniProtKB-UniRule"/>
</dbReference>
<dbReference type="InterPro" id="IPR011990">
    <property type="entry name" value="TPR-like_helical_dom_sf"/>
</dbReference>
<dbReference type="AlphaFoldDB" id="E2Q8B9"/>
<dbReference type="PANTHER" id="PTHR35807">
    <property type="entry name" value="TRANSCRIPTIONAL REGULATOR REDD-RELATED"/>
    <property type="match status" value="1"/>
</dbReference>
<dbReference type="STRING" id="1901.BB341_25925"/>
<keyword evidence="10" id="KW-1185">Reference proteome</keyword>
<dbReference type="InterPro" id="IPR005158">
    <property type="entry name" value="BTAD"/>
</dbReference>
<feature type="DNA-binding region" description="OmpR/PhoB-type" evidence="6">
    <location>
        <begin position="1"/>
        <end position="106"/>
    </location>
</feature>
<dbReference type="SUPFAM" id="SSF48452">
    <property type="entry name" value="TPR-like"/>
    <property type="match status" value="1"/>
</dbReference>
<dbReference type="InterPro" id="IPR016032">
    <property type="entry name" value="Sig_transdc_resp-reg_C-effctor"/>
</dbReference>
<keyword evidence="4 6" id="KW-0238">DNA-binding</keyword>
<dbReference type="EMBL" id="CM000913">
    <property type="protein sequence ID" value="EFG05451.1"/>
    <property type="molecule type" value="Genomic_DNA"/>
</dbReference>
<keyword evidence="2" id="KW-0902">Two-component regulatory system</keyword>
<dbReference type="Proteomes" id="UP000002357">
    <property type="component" value="Chromosome"/>
</dbReference>
<organism evidence="9 10">
    <name type="scientific">Streptomyces clavuligerus</name>
    <dbReference type="NCBI Taxonomy" id="1901"/>
    <lineage>
        <taxon>Bacteria</taxon>
        <taxon>Bacillati</taxon>
        <taxon>Actinomycetota</taxon>
        <taxon>Actinomycetes</taxon>
        <taxon>Kitasatosporales</taxon>
        <taxon>Streptomycetaceae</taxon>
        <taxon>Streptomyces</taxon>
    </lineage>
</organism>
<proteinExistence type="inferred from homology"/>
<dbReference type="OrthoDB" id="134712at2"/>
<feature type="compositionally biased region" description="Low complexity" evidence="7">
    <location>
        <begin position="382"/>
        <end position="393"/>
    </location>
</feature>
<evidence type="ECO:0000313" key="9">
    <source>
        <dbReference type="EMBL" id="EFG05451.1"/>
    </source>
</evidence>
<dbReference type="eggNOG" id="COG3629">
    <property type="taxonomic scope" value="Bacteria"/>
</dbReference>
<evidence type="ECO:0000313" key="10">
    <source>
        <dbReference type="Proteomes" id="UP000002357"/>
    </source>
</evidence>
<evidence type="ECO:0000256" key="4">
    <source>
        <dbReference type="ARBA" id="ARBA00023125"/>
    </source>
</evidence>
<evidence type="ECO:0000256" key="7">
    <source>
        <dbReference type="SAM" id="MobiDB-lite"/>
    </source>
</evidence>
<dbReference type="InterPro" id="IPR036388">
    <property type="entry name" value="WH-like_DNA-bd_sf"/>
</dbReference>